<feature type="non-terminal residue" evidence="2">
    <location>
        <position position="244"/>
    </location>
</feature>
<sequence>EASRRRRRDGRRSGRPLDPERGGPGRPADVGPGARHDRGGARLRAARDRHRGRLRRPRSPRPSCRRGSARRCGSARGRVGRGRLVARHGPRQGADRRVARPAGRRRDGGALERGADRRRGRRRRRVLRLRGPDEGHRREPAGPAVGAHGADGRSRAGRGGAHRHHRLRLPGPVLRRGAALPAPSRGHDPAVLCVADRHDPAHDGARPGPAGAAAALGRVRAAERARVPGDARRSVRGVRRRLAL</sequence>
<proteinExistence type="predicted"/>
<feature type="compositionally biased region" description="Basic residues" evidence="1">
    <location>
        <begin position="1"/>
        <end position="10"/>
    </location>
</feature>
<feature type="compositionally biased region" description="Low complexity" evidence="1">
    <location>
        <begin position="206"/>
        <end position="219"/>
    </location>
</feature>
<feature type="compositionally biased region" description="Basic residues" evidence="1">
    <location>
        <begin position="78"/>
        <end position="90"/>
    </location>
</feature>
<feature type="compositionally biased region" description="Basic residues" evidence="1">
    <location>
        <begin position="47"/>
        <end position="69"/>
    </location>
</feature>
<accession>A0A6J4U5D4</accession>
<evidence type="ECO:0000256" key="1">
    <source>
        <dbReference type="SAM" id="MobiDB-lite"/>
    </source>
</evidence>
<feature type="compositionally biased region" description="Basic and acidic residues" evidence="1">
    <location>
        <begin position="130"/>
        <end position="140"/>
    </location>
</feature>
<dbReference type="EMBL" id="CADCWC010000287">
    <property type="protein sequence ID" value="CAA9541430.1"/>
    <property type="molecule type" value="Genomic_DNA"/>
</dbReference>
<dbReference type="AlphaFoldDB" id="A0A6J4U5D4"/>
<evidence type="ECO:0000313" key="2">
    <source>
        <dbReference type="EMBL" id="CAA9541430.1"/>
    </source>
</evidence>
<feature type="compositionally biased region" description="Basic and acidic residues" evidence="1">
    <location>
        <begin position="11"/>
        <end position="23"/>
    </location>
</feature>
<name>A0A6J4U5D4_9ACTN</name>
<gene>
    <name evidence="2" type="ORF">AVDCRST_MAG79-1899</name>
</gene>
<feature type="non-terminal residue" evidence="2">
    <location>
        <position position="1"/>
    </location>
</feature>
<feature type="region of interest" description="Disordered" evidence="1">
    <location>
        <begin position="200"/>
        <end position="244"/>
    </location>
</feature>
<feature type="compositionally biased region" description="Basic and acidic residues" evidence="1">
    <location>
        <begin position="220"/>
        <end position="233"/>
    </location>
</feature>
<reference evidence="2" key="1">
    <citation type="submission" date="2020-02" db="EMBL/GenBank/DDBJ databases">
        <authorList>
            <person name="Meier V. D."/>
        </authorList>
    </citation>
    <scope>NUCLEOTIDE SEQUENCE</scope>
    <source>
        <strain evidence="2">AVDCRST_MAG79</strain>
    </source>
</reference>
<protein>
    <submittedName>
        <fullName evidence="2">Uncharacterized protein</fullName>
    </submittedName>
</protein>
<organism evidence="2">
    <name type="scientific">uncultured Thermoleophilia bacterium</name>
    <dbReference type="NCBI Taxonomy" id="1497501"/>
    <lineage>
        <taxon>Bacteria</taxon>
        <taxon>Bacillati</taxon>
        <taxon>Actinomycetota</taxon>
        <taxon>Thermoleophilia</taxon>
        <taxon>environmental samples</taxon>
    </lineage>
</organism>
<feature type="compositionally biased region" description="Basic residues" evidence="1">
    <location>
        <begin position="234"/>
        <end position="244"/>
    </location>
</feature>
<feature type="compositionally biased region" description="Basic and acidic residues" evidence="1">
    <location>
        <begin position="93"/>
        <end position="117"/>
    </location>
</feature>
<feature type="region of interest" description="Disordered" evidence="1">
    <location>
        <begin position="1"/>
        <end position="165"/>
    </location>
</feature>
<feature type="compositionally biased region" description="Basic residues" evidence="1">
    <location>
        <begin position="118"/>
        <end position="128"/>
    </location>
</feature>